<dbReference type="PROSITE" id="PS50102">
    <property type="entry name" value="RRM"/>
    <property type="match status" value="1"/>
</dbReference>
<evidence type="ECO:0000259" key="2">
    <source>
        <dbReference type="PROSITE" id="PS50102"/>
    </source>
</evidence>
<gene>
    <name evidence="3" type="ORF">CASFOL_020816</name>
</gene>
<evidence type="ECO:0000313" key="4">
    <source>
        <dbReference type="Proteomes" id="UP001632038"/>
    </source>
</evidence>
<dbReference type="Proteomes" id="UP001632038">
    <property type="component" value="Unassembled WGS sequence"/>
</dbReference>
<dbReference type="GO" id="GO:0003723">
    <property type="term" value="F:RNA binding"/>
    <property type="evidence" value="ECO:0007669"/>
    <property type="project" value="UniProtKB-UniRule"/>
</dbReference>
<dbReference type="AlphaFoldDB" id="A0ABD3D398"/>
<dbReference type="PANTHER" id="PTHR32343">
    <property type="entry name" value="SERINE/ARGININE-RICH SPLICING FACTOR"/>
    <property type="match status" value="1"/>
</dbReference>
<feature type="domain" description="RRM" evidence="2">
    <location>
        <begin position="6"/>
        <end position="80"/>
    </location>
</feature>
<name>A0ABD3D398_9LAMI</name>
<dbReference type="InterPro" id="IPR035979">
    <property type="entry name" value="RBD_domain_sf"/>
</dbReference>
<evidence type="ECO:0000256" key="1">
    <source>
        <dbReference type="PROSITE-ProRule" id="PRU00176"/>
    </source>
</evidence>
<dbReference type="SMART" id="SM00360">
    <property type="entry name" value="RRM"/>
    <property type="match status" value="1"/>
</dbReference>
<protein>
    <recommendedName>
        <fullName evidence="2">RRM domain-containing protein</fullName>
    </recommendedName>
</protein>
<dbReference type="SUPFAM" id="SSF54928">
    <property type="entry name" value="RNA-binding domain, RBD"/>
    <property type="match status" value="1"/>
</dbReference>
<dbReference type="Gene3D" id="3.30.70.330">
    <property type="match status" value="1"/>
</dbReference>
<sequence length="225" mass="23913">MISSGYTIEVSNLPHNTTKKDVYDFFAFCGSIQCVEIVRAGEYACKANVTFKNPHAVETAVILNGSTILDQPVCITECRHFEVIDNLPNPWQNTEGQKVTLPAGKAVTLAQDVVKTMAAKGKDVLGKAKAFDESHRVSAKVAELSEGVGLTDKLFAGVEAAKSIDQRYGISCTTKSAFDASRRTAISAASKVISSGYFSKGALWLSGALSRASQAAADLSNRGVS</sequence>
<dbReference type="EMBL" id="JAVIJP010000027">
    <property type="protein sequence ID" value="KAL3636269.1"/>
    <property type="molecule type" value="Genomic_DNA"/>
</dbReference>
<keyword evidence="4" id="KW-1185">Reference proteome</keyword>
<evidence type="ECO:0000313" key="3">
    <source>
        <dbReference type="EMBL" id="KAL3636269.1"/>
    </source>
</evidence>
<reference evidence="4" key="1">
    <citation type="journal article" date="2024" name="IScience">
        <title>Strigolactones Initiate the Formation of Haustorium-like Structures in Castilleja.</title>
        <authorList>
            <person name="Buerger M."/>
            <person name="Peterson D."/>
            <person name="Chory J."/>
        </authorList>
    </citation>
    <scope>NUCLEOTIDE SEQUENCE [LARGE SCALE GENOMIC DNA]</scope>
</reference>
<dbReference type="InterPro" id="IPR012677">
    <property type="entry name" value="Nucleotide-bd_a/b_plait_sf"/>
</dbReference>
<dbReference type="PANTHER" id="PTHR32343:SF26">
    <property type="entry name" value="RNA-BINDING (RRM_RBD_RNP MOTIFS) FAMILY PROTEIN"/>
    <property type="match status" value="1"/>
</dbReference>
<dbReference type="Pfam" id="PF00076">
    <property type="entry name" value="RRM_1"/>
    <property type="match status" value="1"/>
</dbReference>
<organism evidence="3 4">
    <name type="scientific">Castilleja foliolosa</name>
    <dbReference type="NCBI Taxonomy" id="1961234"/>
    <lineage>
        <taxon>Eukaryota</taxon>
        <taxon>Viridiplantae</taxon>
        <taxon>Streptophyta</taxon>
        <taxon>Embryophyta</taxon>
        <taxon>Tracheophyta</taxon>
        <taxon>Spermatophyta</taxon>
        <taxon>Magnoliopsida</taxon>
        <taxon>eudicotyledons</taxon>
        <taxon>Gunneridae</taxon>
        <taxon>Pentapetalae</taxon>
        <taxon>asterids</taxon>
        <taxon>lamiids</taxon>
        <taxon>Lamiales</taxon>
        <taxon>Orobanchaceae</taxon>
        <taxon>Pedicularideae</taxon>
        <taxon>Castillejinae</taxon>
        <taxon>Castilleja</taxon>
    </lineage>
</organism>
<keyword evidence="1" id="KW-0694">RNA-binding</keyword>
<dbReference type="InterPro" id="IPR000504">
    <property type="entry name" value="RRM_dom"/>
</dbReference>
<proteinExistence type="predicted"/>
<accession>A0ABD3D398</accession>
<comment type="caution">
    <text evidence="3">The sequence shown here is derived from an EMBL/GenBank/DDBJ whole genome shotgun (WGS) entry which is preliminary data.</text>
</comment>